<dbReference type="STRING" id="857566.A0A1E3PP72"/>
<evidence type="ECO:0000313" key="18">
    <source>
        <dbReference type="EMBL" id="ODQ67108.1"/>
    </source>
</evidence>
<gene>
    <name evidence="18" type="ORF">NADFUDRAFT_81704</name>
</gene>
<evidence type="ECO:0000256" key="16">
    <source>
        <dbReference type="SAM" id="MobiDB-lite"/>
    </source>
</evidence>
<feature type="region of interest" description="CC/SHH/C" evidence="15">
    <location>
        <begin position="135"/>
        <end position="163"/>
    </location>
</feature>
<organism evidence="18 19">
    <name type="scientific">Nadsonia fulvescens var. elongata DSM 6958</name>
    <dbReference type="NCBI Taxonomy" id="857566"/>
    <lineage>
        <taxon>Eukaryota</taxon>
        <taxon>Fungi</taxon>
        <taxon>Dikarya</taxon>
        <taxon>Ascomycota</taxon>
        <taxon>Saccharomycotina</taxon>
        <taxon>Dipodascomycetes</taxon>
        <taxon>Dipodascales</taxon>
        <taxon>Dipodascales incertae sedis</taxon>
        <taxon>Nadsonia</taxon>
    </lineage>
</organism>
<keyword evidence="4 15" id="KW-0479">Metal-binding</keyword>
<keyword evidence="5" id="KW-0547">Nucleotide-binding</keyword>
<dbReference type="GO" id="GO:0008270">
    <property type="term" value="F:zinc ion binding"/>
    <property type="evidence" value="ECO:0007669"/>
    <property type="project" value="UniProtKB-UniRule"/>
</dbReference>
<dbReference type="Proteomes" id="UP000095009">
    <property type="component" value="Unassembled WGS sequence"/>
</dbReference>
<proteinExistence type="inferred from homology"/>
<dbReference type="Gene3D" id="6.10.140.1240">
    <property type="match status" value="1"/>
</dbReference>
<accession>A0A1E3PP72</accession>
<dbReference type="InterPro" id="IPR027417">
    <property type="entry name" value="P-loop_NTPase"/>
</dbReference>
<dbReference type="PANTHER" id="PTHR10887">
    <property type="entry name" value="DNA2/NAM7 HELICASE FAMILY"/>
    <property type="match status" value="1"/>
</dbReference>
<dbReference type="Pfam" id="PF13086">
    <property type="entry name" value="AAA_11"/>
    <property type="match status" value="1"/>
</dbReference>
<evidence type="ECO:0000256" key="3">
    <source>
        <dbReference type="ARBA" id="ARBA00022490"/>
    </source>
</evidence>
<evidence type="ECO:0000256" key="5">
    <source>
        <dbReference type="ARBA" id="ARBA00022741"/>
    </source>
</evidence>
<dbReference type="CDD" id="cd18808">
    <property type="entry name" value="SF1_C_Upf1"/>
    <property type="match status" value="1"/>
</dbReference>
<evidence type="ECO:0000256" key="11">
    <source>
        <dbReference type="ARBA" id="ARBA00023161"/>
    </source>
</evidence>
<dbReference type="InterPro" id="IPR040812">
    <property type="entry name" value="UPF1_1B_dom"/>
</dbReference>
<dbReference type="EMBL" id="KV454407">
    <property type="protein sequence ID" value="ODQ67108.1"/>
    <property type="molecule type" value="Genomic_DNA"/>
</dbReference>
<evidence type="ECO:0000256" key="4">
    <source>
        <dbReference type="ARBA" id="ARBA00022723"/>
    </source>
</evidence>
<dbReference type="InterPro" id="IPR018999">
    <property type="entry name" value="UPF1_CH/ZBD"/>
</dbReference>
<dbReference type="GO" id="GO:0016567">
    <property type="term" value="P:protein ubiquitination"/>
    <property type="evidence" value="ECO:0007669"/>
    <property type="project" value="EnsemblFungi"/>
</dbReference>
<feature type="region of interest" description="C3H" evidence="15">
    <location>
        <begin position="121"/>
        <end position="153"/>
    </location>
</feature>
<dbReference type="OrthoDB" id="6513042at2759"/>
<dbReference type="InterPro" id="IPR014001">
    <property type="entry name" value="Helicase_ATP-bd"/>
</dbReference>
<dbReference type="Gene3D" id="2.40.30.230">
    <property type="match status" value="1"/>
</dbReference>
<comment type="similarity">
    <text evidence="2">Belongs to the DNA2/NAM7 helicase family.</text>
</comment>
<dbReference type="GO" id="GO:0030466">
    <property type="term" value="P:silent mating-type cassette heterochromatin formation"/>
    <property type="evidence" value="ECO:0007669"/>
    <property type="project" value="EnsemblFungi"/>
</dbReference>
<dbReference type="InterPro" id="IPR041679">
    <property type="entry name" value="DNA2/NAM7-like_C"/>
</dbReference>
<dbReference type="Pfam" id="PF13087">
    <property type="entry name" value="AAA_12"/>
    <property type="match status" value="1"/>
</dbReference>
<dbReference type="InterPro" id="IPR047187">
    <property type="entry name" value="SF1_C_Upf1"/>
</dbReference>
<dbReference type="GO" id="GO:0043024">
    <property type="term" value="F:ribosomal small subunit binding"/>
    <property type="evidence" value="ECO:0007669"/>
    <property type="project" value="EnsemblFungi"/>
</dbReference>
<comment type="subcellular location">
    <subcellularLocation>
        <location evidence="1">Cytoplasm</location>
    </subcellularLocation>
</comment>
<dbReference type="GO" id="GO:0003724">
    <property type="term" value="F:RNA helicase activity"/>
    <property type="evidence" value="ECO:0007669"/>
    <property type="project" value="UniProtKB-EC"/>
</dbReference>
<sequence>MVYTTSGFNAQHEVDNFGQVRRVQGVVSAAGLDDDGSSVDLQKYSSEEEIGFDYEDDTDDSEDNASESDEESDSDSTSDSELDSEADSSSDDSDSDSDSSDDSDSSEDSDSDTEHVHRKSCSYCGVRNPNCIAKCETCDRWFCNTKGTLHSSHLVYHLVKSKHRVVRLHPDSSYGDNPIECYGCGTKNIFNLGFVPAKGKEVVLILCRGACSTSQANREEWDVARWTPLIKNKSFLDWIVSVPSEKEQLRARPITQGQMLKLEELWKMNPNATLADIEETPIEKSVQPMILFYDDPYQYQRIFAPLIDKESEESKSIKASQSQTSLTITWDKGLNNKIRASFNMITNDYYDMKLAVGDEVKVWRKDDTIKWEGSGFVIRTPDGLNSEVTLEMKPSKTAVPIHLTENFNCELLWNAIPYERMIQALTIFATDDDCASGYISRKILGHDVVAPPIFDASKLPTKYTIPGFPELNLSQVHAIESVLQMPLALIQGPPGTGKTVVSTTILYHLSKIKKEQILVCAPSNIAVDQLALRLYQAGLNVVRILAKSRTDVSEEVRFLSLEERVKKTGDIRLRKLFMLKSELNELSASDEKAFKKLVYKCEQDILDSADIICTTCSGAGQHRLANRTFRTVLVDESTQAVEPECLIPITHGCHQLILVGDHQQLGPVILNNQVAQSNLKDSLFERLIMTGIQPVRLSVQYRMHPSLSEWPSNMFYDGSLQNGVSALDRTKSSNPEFLFPNPEHPMMFWVTMGQEELSSNGTSYLNRSETMNCEKIVTTLFKRGVDPKNIGIITPYEGQRAYTVQYMLSNGNAEFIEKYREVEVLSVDSFQGREKDYIIFSCTRSNETYSIGFLSDRRRLNVALTRAKFGLFIVGNPRVLSRNSLWSHLINFYKDKGCFVEGSIGNFRPCNVVLTRPRGGLRNMPGVLGNSLLQGQRLAATKDNNVPNNTGNGSGVPNTISAIGSHGNVNSMFSHGFTSSVAGLAGIEMDNDDFIPQSMDNSLSNRIERMCIGNGRY</sequence>
<dbReference type="SMART" id="SM00487">
    <property type="entry name" value="DEXDc"/>
    <property type="match status" value="1"/>
</dbReference>
<dbReference type="Pfam" id="PF18141">
    <property type="entry name" value="UPF1_1B_dom"/>
    <property type="match status" value="1"/>
</dbReference>
<dbReference type="InterPro" id="IPR006935">
    <property type="entry name" value="Helicase/UvrB_N"/>
</dbReference>
<evidence type="ECO:0000256" key="15">
    <source>
        <dbReference type="PROSITE-ProRule" id="PRU01341"/>
    </source>
</evidence>
<dbReference type="CDD" id="cd21407">
    <property type="entry name" value="1B_UPF1-like"/>
    <property type="match status" value="1"/>
</dbReference>
<keyword evidence="6 15" id="KW-0863">Zinc-finger</keyword>
<evidence type="ECO:0000256" key="13">
    <source>
        <dbReference type="ARBA" id="ARBA00049390"/>
    </source>
</evidence>
<evidence type="ECO:0000256" key="6">
    <source>
        <dbReference type="ARBA" id="ARBA00022771"/>
    </source>
</evidence>
<dbReference type="GO" id="GO:0006310">
    <property type="term" value="P:DNA recombination"/>
    <property type="evidence" value="ECO:0007669"/>
    <property type="project" value="EnsemblFungi"/>
</dbReference>
<feature type="domain" description="Upf1" evidence="17">
    <location>
        <begin position="113"/>
        <end position="269"/>
    </location>
</feature>
<dbReference type="GO" id="GO:0005737">
    <property type="term" value="C:cytoplasm"/>
    <property type="evidence" value="ECO:0007669"/>
    <property type="project" value="UniProtKB-SubCell"/>
</dbReference>
<dbReference type="CDD" id="cd18039">
    <property type="entry name" value="DEXXQc_UPF1"/>
    <property type="match status" value="1"/>
</dbReference>
<dbReference type="SUPFAM" id="SSF52540">
    <property type="entry name" value="P-loop containing nucleoside triphosphate hydrolases"/>
    <property type="match status" value="1"/>
</dbReference>
<dbReference type="InterPro" id="IPR045055">
    <property type="entry name" value="DNA2/NAM7-like"/>
</dbReference>
<dbReference type="PROSITE" id="PS51997">
    <property type="entry name" value="UPF1_CH_RICH"/>
    <property type="match status" value="1"/>
</dbReference>
<dbReference type="GO" id="GO:0005524">
    <property type="term" value="F:ATP binding"/>
    <property type="evidence" value="ECO:0007669"/>
    <property type="project" value="UniProtKB-KW"/>
</dbReference>
<keyword evidence="8" id="KW-0347">Helicase</keyword>
<keyword evidence="3" id="KW-0963">Cytoplasm</keyword>
<feature type="region of interest" description="C4" evidence="15">
    <location>
        <begin position="181"/>
        <end position="211"/>
    </location>
</feature>
<comment type="catalytic activity">
    <reaction evidence="13">
        <text>ATP + H2O = ADP + phosphate + H(+)</text>
        <dbReference type="Rhea" id="RHEA:13065"/>
        <dbReference type="ChEBI" id="CHEBI:15377"/>
        <dbReference type="ChEBI" id="CHEBI:15378"/>
        <dbReference type="ChEBI" id="CHEBI:30616"/>
        <dbReference type="ChEBI" id="CHEBI:43474"/>
        <dbReference type="ChEBI" id="CHEBI:456216"/>
        <dbReference type="EC" id="3.6.4.13"/>
    </reaction>
    <physiologicalReaction direction="left-to-right" evidence="13">
        <dbReference type="Rhea" id="RHEA:13066"/>
    </physiologicalReaction>
</comment>
<keyword evidence="7 18" id="KW-0378">Hydrolase</keyword>
<keyword evidence="10" id="KW-0067">ATP-binding</keyword>
<keyword evidence="11" id="KW-0866">Nonsense-mediated mRNA decay</keyword>
<comment type="catalytic activity">
    <reaction evidence="12">
        <text>ATP + H2O = ADP + phosphate + H(+)</text>
        <dbReference type="Rhea" id="RHEA:13065"/>
        <dbReference type="ChEBI" id="CHEBI:15377"/>
        <dbReference type="ChEBI" id="CHEBI:15378"/>
        <dbReference type="ChEBI" id="CHEBI:30616"/>
        <dbReference type="ChEBI" id="CHEBI:43474"/>
        <dbReference type="ChEBI" id="CHEBI:456216"/>
        <dbReference type="EC" id="3.6.4.12"/>
    </reaction>
    <physiologicalReaction direction="left-to-right" evidence="12">
        <dbReference type="Rhea" id="RHEA:13066"/>
    </physiologicalReaction>
</comment>
<evidence type="ECO:0000313" key="19">
    <source>
        <dbReference type="Proteomes" id="UP000095009"/>
    </source>
</evidence>
<evidence type="ECO:0000256" key="1">
    <source>
        <dbReference type="ARBA" id="ARBA00004496"/>
    </source>
</evidence>
<dbReference type="GO" id="GO:0070478">
    <property type="term" value="P:nuclear-transcribed mRNA catabolic process, 3'-5' exonucleolytic nonsense-mediated decay"/>
    <property type="evidence" value="ECO:0007669"/>
    <property type="project" value="EnsemblFungi"/>
</dbReference>
<dbReference type="PANTHER" id="PTHR10887:SF364">
    <property type="entry name" value="REGULATOR OF NONSENSE TRANSCRIPTS 1"/>
    <property type="match status" value="1"/>
</dbReference>
<evidence type="ECO:0000256" key="14">
    <source>
        <dbReference type="ARBA" id="ARBA00055561"/>
    </source>
</evidence>
<evidence type="ECO:0000256" key="12">
    <source>
        <dbReference type="ARBA" id="ARBA00048432"/>
    </source>
</evidence>
<feature type="compositionally biased region" description="Acidic residues" evidence="16">
    <location>
        <begin position="47"/>
        <end position="111"/>
    </location>
</feature>
<dbReference type="GO" id="GO:0008298">
    <property type="term" value="P:intracellular mRNA localization"/>
    <property type="evidence" value="ECO:0007669"/>
    <property type="project" value="EnsemblFungi"/>
</dbReference>
<dbReference type="InterPro" id="IPR041677">
    <property type="entry name" value="DNA2/NAM7_AAA_11"/>
</dbReference>
<dbReference type="Gene3D" id="3.40.50.300">
    <property type="entry name" value="P-loop containing nucleotide triphosphate hydrolases"/>
    <property type="match status" value="2"/>
</dbReference>
<dbReference type="GO" id="GO:0036121">
    <property type="term" value="F:double-stranded DNA helicase activity"/>
    <property type="evidence" value="ECO:0007669"/>
    <property type="project" value="EnsemblFungi"/>
</dbReference>
<reference evidence="18 19" key="1">
    <citation type="journal article" date="2016" name="Proc. Natl. Acad. Sci. U.S.A.">
        <title>Comparative genomics of biotechnologically important yeasts.</title>
        <authorList>
            <person name="Riley R."/>
            <person name="Haridas S."/>
            <person name="Wolfe K.H."/>
            <person name="Lopes M.R."/>
            <person name="Hittinger C.T."/>
            <person name="Goeker M."/>
            <person name="Salamov A.A."/>
            <person name="Wisecaver J.H."/>
            <person name="Long T.M."/>
            <person name="Calvey C.H."/>
            <person name="Aerts A.L."/>
            <person name="Barry K.W."/>
            <person name="Choi C."/>
            <person name="Clum A."/>
            <person name="Coughlan A.Y."/>
            <person name="Deshpande S."/>
            <person name="Douglass A.P."/>
            <person name="Hanson S.J."/>
            <person name="Klenk H.-P."/>
            <person name="LaButti K.M."/>
            <person name="Lapidus A."/>
            <person name="Lindquist E.A."/>
            <person name="Lipzen A.M."/>
            <person name="Meier-Kolthoff J.P."/>
            <person name="Ohm R.A."/>
            <person name="Otillar R.P."/>
            <person name="Pangilinan J.L."/>
            <person name="Peng Y."/>
            <person name="Rokas A."/>
            <person name="Rosa C.A."/>
            <person name="Scheuner C."/>
            <person name="Sibirny A.A."/>
            <person name="Slot J.C."/>
            <person name="Stielow J.B."/>
            <person name="Sun H."/>
            <person name="Kurtzman C.P."/>
            <person name="Blackwell M."/>
            <person name="Grigoriev I.V."/>
            <person name="Jeffries T.W."/>
        </authorList>
    </citation>
    <scope>NUCLEOTIDE SEQUENCE [LARGE SCALE GENOMIC DNA]</scope>
    <source>
        <strain evidence="18 19">DSM 6958</strain>
    </source>
</reference>
<keyword evidence="19" id="KW-1185">Reference proteome</keyword>
<feature type="region of interest" description="Disordered" evidence="16">
    <location>
        <begin position="29"/>
        <end position="114"/>
    </location>
</feature>
<dbReference type="FunFam" id="3.40.50.300:FF:000097">
    <property type="entry name" value="Regulator of nonsense transcripts 1"/>
    <property type="match status" value="1"/>
</dbReference>
<evidence type="ECO:0000256" key="8">
    <source>
        <dbReference type="ARBA" id="ARBA00022806"/>
    </source>
</evidence>
<keyword evidence="9 15" id="KW-0862">Zinc</keyword>
<dbReference type="GO" id="GO:0016887">
    <property type="term" value="F:ATP hydrolysis activity"/>
    <property type="evidence" value="ECO:0007669"/>
    <property type="project" value="EnsemblFungi"/>
</dbReference>
<name>A0A1E3PP72_9ASCO</name>
<evidence type="ECO:0000256" key="2">
    <source>
        <dbReference type="ARBA" id="ARBA00007913"/>
    </source>
</evidence>
<comment type="function">
    <text evidence="14">RNA-dependent helicase required for nonsense-mediated decay (NMD) of aberrant mRNAs containing premature stop codons and modulates the expression level of normal mRNAs. Also capable of unwinding double-stranded DNA and translocating on single-stranded DNA.</text>
</comment>
<dbReference type="Pfam" id="PF04851">
    <property type="entry name" value="ResIII"/>
    <property type="match status" value="1"/>
</dbReference>
<dbReference type="GO" id="GO:0006449">
    <property type="term" value="P:regulation of translational termination"/>
    <property type="evidence" value="ECO:0007669"/>
    <property type="project" value="EnsemblFungi"/>
</dbReference>
<dbReference type="GO" id="GO:0003697">
    <property type="term" value="F:single-stranded DNA binding"/>
    <property type="evidence" value="ECO:0007669"/>
    <property type="project" value="EnsemblFungi"/>
</dbReference>
<dbReference type="Pfam" id="PF09416">
    <property type="entry name" value="UPF1_Zn_bind"/>
    <property type="match status" value="1"/>
</dbReference>
<evidence type="ECO:0000259" key="17">
    <source>
        <dbReference type="PROSITE" id="PS51997"/>
    </source>
</evidence>
<dbReference type="CDD" id="cd21400">
    <property type="entry name" value="ZBD_UPF1-like"/>
    <property type="match status" value="1"/>
</dbReference>
<evidence type="ECO:0000256" key="10">
    <source>
        <dbReference type="ARBA" id="ARBA00022840"/>
    </source>
</evidence>
<dbReference type="GO" id="GO:0003723">
    <property type="term" value="F:RNA binding"/>
    <property type="evidence" value="ECO:0007669"/>
    <property type="project" value="InterPro"/>
</dbReference>
<protein>
    <submittedName>
        <fullName evidence="18">p-loop containing nucleoside triphosphate hydrolase protein</fullName>
    </submittedName>
</protein>
<dbReference type="AlphaFoldDB" id="A0A1E3PP72"/>
<evidence type="ECO:0000256" key="9">
    <source>
        <dbReference type="ARBA" id="ARBA00022833"/>
    </source>
</evidence>
<evidence type="ECO:0000256" key="7">
    <source>
        <dbReference type="ARBA" id="ARBA00022801"/>
    </source>
</evidence>